<evidence type="ECO:0000313" key="2">
    <source>
        <dbReference type="Proteomes" id="UP000198211"/>
    </source>
</evidence>
<name>A0A225VTJ4_9STRA</name>
<protein>
    <submittedName>
        <fullName evidence="1">Uncharacterized protein</fullName>
    </submittedName>
</protein>
<organism evidence="1 2">
    <name type="scientific">Phytophthora megakarya</name>
    <dbReference type="NCBI Taxonomy" id="4795"/>
    <lineage>
        <taxon>Eukaryota</taxon>
        <taxon>Sar</taxon>
        <taxon>Stramenopiles</taxon>
        <taxon>Oomycota</taxon>
        <taxon>Peronosporomycetes</taxon>
        <taxon>Peronosporales</taxon>
        <taxon>Peronosporaceae</taxon>
        <taxon>Phytophthora</taxon>
    </lineage>
</organism>
<gene>
    <name evidence="1" type="ORF">PHMEG_00019243</name>
</gene>
<keyword evidence="2" id="KW-1185">Reference proteome</keyword>
<dbReference type="AlphaFoldDB" id="A0A225VTJ4"/>
<proteinExistence type="predicted"/>
<comment type="caution">
    <text evidence="1">The sequence shown here is derived from an EMBL/GenBank/DDBJ whole genome shotgun (WGS) entry which is preliminary data.</text>
</comment>
<dbReference type="EMBL" id="NBNE01003220">
    <property type="protein sequence ID" value="OWZ08248.1"/>
    <property type="molecule type" value="Genomic_DNA"/>
</dbReference>
<dbReference type="OrthoDB" id="126488at2759"/>
<accession>A0A225VTJ4</accession>
<evidence type="ECO:0000313" key="1">
    <source>
        <dbReference type="EMBL" id="OWZ08248.1"/>
    </source>
</evidence>
<reference evidence="2" key="1">
    <citation type="submission" date="2017-03" db="EMBL/GenBank/DDBJ databases">
        <title>Phytopthora megakarya and P. palmivora, two closely related causual agents of cacao black pod achieved similar genome size and gene model numbers by different mechanisms.</title>
        <authorList>
            <person name="Ali S."/>
            <person name="Shao J."/>
            <person name="Larry D.J."/>
            <person name="Kronmiller B."/>
            <person name="Shen D."/>
            <person name="Strem M.D."/>
            <person name="Melnick R.L."/>
            <person name="Guiltinan M.J."/>
            <person name="Tyler B.M."/>
            <person name="Meinhardt L.W."/>
            <person name="Bailey B.A."/>
        </authorList>
    </citation>
    <scope>NUCLEOTIDE SEQUENCE [LARGE SCALE GENOMIC DNA]</scope>
    <source>
        <strain evidence="2">zdho120</strain>
    </source>
</reference>
<sequence length="68" mass="8004">MLKGQEKPAFKTNCVVSRPMDDTDREKMRNYDCQMAVLSDQCSYYRSLLSQTLPRGYLELRTSFNEED</sequence>
<dbReference type="Proteomes" id="UP000198211">
    <property type="component" value="Unassembled WGS sequence"/>
</dbReference>